<name>A0A3B1AX11_9ZZZZ</name>
<sequence>MMRFAALLISALLLGSPVIAEDRLDMDATAIKGSRELPKVLYIVPWKSSRLGALVAGAGSDSFSAKWAAVDREVFRRQVVYYDLLYVD</sequence>
<organism evidence="1">
    <name type="scientific">hydrothermal vent metagenome</name>
    <dbReference type="NCBI Taxonomy" id="652676"/>
    <lineage>
        <taxon>unclassified sequences</taxon>
        <taxon>metagenomes</taxon>
        <taxon>ecological metagenomes</taxon>
    </lineage>
</organism>
<reference evidence="1" key="1">
    <citation type="submission" date="2018-06" db="EMBL/GenBank/DDBJ databases">
        <authorList>
            <person name="Zhirakovskaya E."/>
        </authorList>
    </citation>
    <scope>NUCLEOTIDE SEQUENCE</scope>
</reference>
<protein>
    <submittedName>
        <fullName evidence="1">Uncharacterized protein</fullName>
    </submittedName>
</protein>
<evidence type="ECO:0000313" key="1">
    <source>
        <dbReference type="EMBL" id="VAX02770.1"/>
    </source>
</evidence>
<dbReference type="AlphaFoldDB" id="A0A3B1AX11"/>
<proteinExistence type="predicted"/>
<gene>
    <name evidence="1" type="ORF">MNBD_GAMMA20-1558</name>
</gene>
<dbReference type="EMBL" id="UOFU01000292">
    <property type="protein sequence ID" value="VAX02770.1"/>
    <property type="molecule type" value="Genomic_DNA"/>
</dbReference>
<accession>A0A3B1AX11</accession>